<dbReference type="GO" id="GO:0060964">
    <property type="term" value="P:regulation of miRNA-mediated gene silencing"/>
    <property type="evidence" value="ECO:0007669"/>
    <property type="project" value="InterPro"/>
</dbReference>
<accession>A0A310SH33</accession>
<dbReference type="AlphaFoldDB" id="A0A310SH33"/>
<proteinExistence type="inferred from homology"/>
<evidence type="ECO:0000313" key="14">
    <source>
        <dbReference type="Proteomes" id="UP000250275"/>
    </source>
</evidence>
<evidence type="ECO:0000256" key="10">
    <source>
        <dbReference type="ARBA" id="ARBA00023254"/>
    </source>
</evidence>
<organism evidence="13 14">
    <name type="scientific">Eufriesea mexicana</name>
    <dbReference type="NCBI Taxonomy" id="516756"/>
    <lineage>
        <taxon>Eukaryota</taxon>
        <taxon>Metazoa</taxon>
        <taxon>Ecdysozoa</taxon>
        <taxon>Arthropoda</taxon>
        <taxon>Hexapoda</taxon>
        <taxon>Insecta</taxon>
        <taxon>Pterygota</taxon>
        <taxon>Neoptera</taxon>
        <taxon>Endopterygota</taxon>
        <taxon>Hymenoptera</taxon>
        <taxon>Apocrita</taxon>
        <taxon>Aculeata</taxon>
        <taxon>Apoidea</taxon>
        <taxon>Anthophila</taxon>
        <taxon>Apidae</taxon>
        <taxon>Eufriesea</taxon>
    </lineage>
</organism>
<evidence type="ECO:0000256" key="8">
    <source>
        <dbReference type="ARBA" id="ARBA00023158"/>
    </source>
</evidence>
<dbReference type="Pfam" id="PF13017">
    <property type="entry name" value="Maelstrom"/>
    <property type="match status" value="1"/>
</dbReference>
<dbReference type="GO" id="GO:0043186">
    <property type="term" value="C:P granule"/>
    <property type="evidence" value="ECO:0007669"/>
    <property type="project" value="TreeGrafter"/>
</dbReference>
<dbReference type="GO" id="GO:0045892">
    <property type="term" value="P:negative regulation of DNA-templated transcription"/>
    <property type="evidence" value="ECO:0007669"/>
    <property type="project" value="TreeGrafter"/>
</dbReference>
<keyword evidence="5" id="KW-0963">Cytoplasm</keyword>
<dbReference type="GO" id="GO:0030154">
    <property type="term" value="P:cell differentiation"/>
    <property type="evidence" value="ECO:0007669"/>
    <property type="project" value="UniProtKB-KW"/>
</dbReference>
<dbReference type="Pfam" id="PF09011">
    <property type="entry name" value="HMG_box_2"/>
    <property type="match status" value="1"/>
</dbReference>
<evidence type="ECO:0000256" key="3">
    <source>
        <dbReference type="ARBA" id="ARBA00007057"/>
    </source>
</evidence>
<keyword evidence="14" id="KW-1185">Reference proteome</keyword>
<dbReference type="InterPro" id="IPR024970">
    <property type="entry name" value="Maelstrom"/>
</dbReference>
<feature type="domain" description="Maelstrom" evidence="12">
    <location>
        <begin position="132"/>
        <end position="337"/>
    </location>
</feature>
<evidence type="ECO:0000256" key="7">
    <source>
        <dbReference type="ARBA" id="ARBA00023125"/>
    </source>
</evidence>
<dbReference type="GO" id="GO:0005634">
    <property type="term" value="C:nucleus"/>
    <property type="evidence" value="ECO:0007669"/>
    <property type="project" value="UniProtKB-SubCell"/>
</dbReference>
<name>A0A310SH33_9HYME</name>
<dbReference type="PANTHER" id="PTHR21358">
    <property type="entry name" value="PROTEIN MAELSTROM HOMOLOG"/>
    <property type="match status" value="1"/>
</dbReference>
<evidence type="ECO:0000256" key="4">
    <source>
        <dbReference type="ARBA" id="ARBA00022473"/>
    </source>
</evidence>
<comment type="similarity">
    <text evidence="3">Belongs to the maelstrom family.</text>
</comment>
<evidence type="ECO:0000259" key="12">
    <source>
        <dbReference type="Pfam" id="PF13017"/>
    </source>
</evidence>
<dbReference type="GO" id="GO:0007140">
    <property type="term" value="P:male meiotic nuclear division"/>
    <property type="evidence" value="ECO:0007669"/>
    <property type="project" value="TreeGrafter"/>
</dbReference>
<dbReference type="OrthoDB" id="24555at2759"/>
<evidence type="ECO:0000256" key="9">
    <source>
        <dbReference type="ARBA" id="ARBA00023242"/>
    </source>
</evidence>
<dbReference type="CDD" id="cd21992">
    <property type="entry name" value="HMG-box_MAEL"/>
    <property type="match status" value="1"/>
</dbReference>
<comment type="subcellular location">
    <subcellularLocation>
        <location evidence="2">Cytoplasm</location>
    </subcellularLocation>
    <subcellularLocation>
        <location evidence="1">Nucleus</location>
    </subcellularLocation>
</comment>
<dbReference type="EMBL" id="KQ761208">
    <property type="protein sequence ID" value="OAD57991.1"/>
    <property type="molecule type" value="Genomic_DNA"/>
</dbReference>
<feature type="domain" description="HMG box" evidence="11">
    <location>
        <begin position="2"/>
        <end position="64"/>
    </location>
</feature>
<dbReference type="InterPro" id="IPR039259">
    <property type="entry name" value="Protein_maelstrom"/>
</dbReference>
<sequence length="463" mass="53419">MAKNAFYFFMRDWAQDQERRGLTVSGRLADIAADPRCSEAWKNLSEQQKGVYKAKAKNSKIRAQGSASKKTTIGENLTDLERNERKQQEFQQNMLQYIDSVVSMGMQHNNLHKLKFIFIHVNWFYKREIGINKYEFCPAEFAVAEFNLQNGVKNIYHEVLNVKIPLGWKRDAIETSQESHQIPIELTDGQSDFSLMFKKLTKFLEYNKIGNKFPPLFTTKNVTLAVETLLTKMTNAGNGSLDDFLIYSIEALFGALWNAVMQNVNDHSIPLVVAENEFSKDVFSTERGFECDFHKIIDVCQYCSKSTVTRWGFIICDHCCESLNIEMIEGMHCPFKKSILDLPDQDSTSQETSAIDIQLKCMSISNQKQVVEMNGVSLDHRRRVSERNYRDEQRRRNECKPLEIIDYDKCNTSNLNSSRLNIPTRPLRLPKTKPQVLSDLENSIDLLDTDNFPSLDKTYTSKK</sequence>
<dbReference type="GO" id="GO:0043565">
    <property type="term" value="F:sequence-specific DNA binding"/>
    <property type="evidence" value="ECO:0007669"/>
    <property type="project" value="TreeGrafter"/>
</dbReference>
<evidence type="ECO:0000259" key="11">
    <source>
        <dbReference type="Pfam" id="PF09011"/>
    </source>
</evidence>
<dbReference type="InterPro" id="IPR036910">
    <property type="entry name" value="HMG_box_dom_sf"/>
</dbReference>
<evidence type="ECO:0000256" key="6">
    <source>
        <dbReference type="ARBA" id="ARBA00022782"/>
    </source>
</evidence>
<dbReference type="InterPro" id="IPR009071">
    <property type="entry name" value="HMG_box_dom"/>
</dbReference>
<evidence type="ECO:0000256" key="1">
    <source>
        <dbReference type="ARBA" id="ARBA00004123"/>
    </source>
</evidence>
<dbReference type="Proteomes" id="UP000250275">
    <property type="component" value="Unassembled WGS sequence"/>
</dbReference>
<keyword evidence="9" id="KW-0539">Nucleus</keyword>
<dbReference type="PANTHER" id="PTHR21358:SF4">
    <property type="entry name" value="PROTEIN MAELSTROM HOMOLOG"/>
    <property type="match status" value="1"/>
</dbReference>
<keyword evidence="6" id="KW-0221">Differentiation</keyword>
<dbReference type="GO" id="GO:0007283">
    <property type="term" value="P:spermatogenesis"/>
    <property type="evidence" value="ECO:0007669"/>
    <property type="project" value="TreeGrafter"/>
</dbReference>
<dbReference type="GO" id="GO:0034587">
    <property type="term" value="P:piRNA processing"/>
    <property type="evidence" value="ECO:0007669"/>
    <property type="project" value="TreeGrafter"/>
</dbReference>
<keyword evidence="4" id="KW-0217">Developmental protein</keyword>
<evidence type="ECO:0000256" key="2">
    <source>
        <dbReference type="ARBA" id="ARBA00004496"/>
    </source>
</evidence>
<reference evidence="13 14" key="1">
    <citation type="submission" date="2015-07" db="EMBL/GenBank/DDBJ databases">
        <title>The genome of Eufriesea mexicana.</title>
        <authorList>
            <person name="Pan H."/>
            <person name="Kapheim K."/>
        </authorList>
    </citation>
    <scope>NUCLEOTIDE SEQUENCE [LARGE SCALE GENOMIC DNA]</scope>
    <source>
        <strain evidence="13">0111107269</strain>
        <tissue evidence="13">Whole body</tissue>
    </source>
</reference>
<dbReference type="SUPFAM" id="SSF47095">
    <property type="entry name" value="HMG-box"/>
    <property type="match status" value="1"/>
</dbReference>
<protein>
    <submittedName>
        <fullName evidence="13">Protein maelstrom like protein</fullName>
    </submittedName>
</protein>
<evidence type="ECO:0000313" key="13">
    <source>
        <dbReference type="EMBL" id="OAD57991.1"/>
    </source>
</evidence>
<gene>
    <name evidence="13" type="ORF">WN48_00928</name>
</gene>
<keyword evidence="8" id="KW-0943">RNA-mediated gene silencing</keyword>
<keyword evidence="10" id="KW-0469">Meiosis</keyword>
<dbReference type="Gene3D" id="1.10.30.10">
    <property type="entry name" value="High mobility group box domain"/>
    <property type="match status" value="1"/>
</dbReference>
<evidence type="ECO:0000256" key="5">
    <source>
        <dbReference type="ARBA" id="ARBA00022490"/>
    </source>
</evidence>
<keyword evidence="7" id="KW-0238">DNA-binding</keyword>